<keyword evidence="7 10" id="KW-0472">Membrane</keyword>
<dbReference type="Pfam" id="PF02949">
    <property type="entry name" value="7tm_6"/>
    <property type="match status" value="1"/>
</dbReference>
<evidence type="ECO:0000256" key="5">
    <source>
        <dbReference type="ARBA" id="ARBA00022725"/>
    </source>
</evidence>
<evidence type="ECO:0000256" key="4">
    <source>
        <dbReference type="ARBA" id="ARBA00022692"/>
    </source>
</evidence>
<feature type="transmembrane region" description="Helical" evidence="10">
    <location>
        <begin position="208"/>
        <end position="228"/>
    </location>
</feature>
<keyword evidence="2" id="KW-1003">Cell membrane</keyword>
<dbReference type="PANTHER" id="PTHR21137">
    <property type="entry name" value="ODORANT RECEPTOR"/>
    <property type="match status" value="1"/>
</dbReference>
<gene>
    <name evidence="11" type="ORF">LSINAPIS_LOCUS7062</name>
</gene>
<comment type="subcellular location">
    <subcellularLocation>
        <location evidence="1">Cell membrane</location>
        <topology evidence="1">Multi-pass membrane protein</topology>
    </subcellularLocation>
</comment>
<evidence type="ECO:0000256" key="8">
    <source>
        <dbReference type="ARBA" id="ARBA00023170"/>
    </source>
</evidence>
<keyword evidence="3" id="KW-0716">Sensory transduction</keyword>
<evidence type="ECO:0000256" key="7">
    <source>
        <dbReference type="ARBA" id="ARBA00023136"/>
    </source>
</evidence>
<keyword evidence="5" id="KW-0552">Olfaction</keyword>
<dbReference type="GO" id="GO:0007165">
    <property type="term" value="P:signal transduction"/>
    <property type="evidence" value="ECO:0007669"/>
    <property type="project" value="UniProtKB-KW"/>
</dbReference>
<dbReference type="Proteomes" id="UP000324832">
    <property type="component" value="Unassembled WGS sequence"/>
</dbReference>
<dbReference type="PANTHER" id="PTHR21137:SF35">
    <property type="entry name" value="ODORANT RECEPTOR 19A-RELATED"/>
    <property type="match status" value="1"/>
</dbReference>
<dbReference type="GO" id="GO:0005886">
    <property type="term" value="C:plasma membrane"/>
    <property type="evidence" value="ECO:0007669"/>
    <property type="project" value="UniProtKB-SubCell"/>
</dbReference>
<feature type="transmembrane region" description="Helical" evidence="10">
    <location>
        <begin position="46"/>
        <end position="70"/>
    </location>
</feature>
<feature type="transmembrane region" description="Helical" evidence="10">
    <location>
        <begin position="6"/>
        <end position="25"/>
    </location>
</feature>
<keyword evidence="8" id="KW-0675">Receptor</keyword>
<feature type="transmembrane region" description="Helical" evidence="10">
    <location>
        <begin position="180"/>
        <end position="202"/>
    </location>
</feature>
<evidence type="ECO:0000256" key="1">
    <source>
        <dbReference type="ARBA" id="ARBA00004651"/>
    </source>
</evidence>
<keyword evidence="9" id="KW-0807">Transducer</keyword>
<evidence type="ECO:0000256" key="10">
    <source>
        <dbReference type="SAM" id="Phobius"/>
    </source>
</evidence>
<evidence type="ECO:0000256" key="9">
    <source>
        <dbReference type="ARBA" id="ARBA00023224"/>
    </source>
</evidence>
<feature type="non-terminal residue" evidence="11">
    <location>
        <position position="301"/>
    </location>
</feature>
<proteinExistence type="predicted"/>
<name>A0A5E4QCH2_9NEOP</name>
<evidence type="ECO:0000313" key="12">
    <source>
        <dbReference type="Proteomes" id="UP000324832"/>
    </source>
</evidence>
<accession>A0A5E4QCH2</accession>
<feature type="non-terminal residue" evidence="11">
    <location>
        <position position="1"/>
    </location>
</feature>
<dbReference type="EMBL" id="FZQP02002271">
    <property type="protein sequence ID" value="VVC95322.1"/>
    <property type="molecule type" value="Genomic_DNA"/>
</dbReference>
<keyword evidence="4 10" id="KW-0812">Transmembrane</keyword>
<keyword evidence="12" id="KW-1185">Reference proteome</keyword>
<reference evidence="11 12" key="1">
    <citation type="submission" date="2017-07" db="EMBL/GenBank/DDBJ databases">
        <authorList>
            <person name="Talla V."/>
            <person name="Backstrom N."/>
        </authorList>
    </citation>
    <scope>NUCLEOTIDE SEQUENCE [LARGE SCALE GENOMIC DNA]</scope>
</reference>
<feature type="transmembrane region" description="Helical" evidence="10">
    <location>
        <begin position="117"/>
        <end position="137"/>
    </location>
</feature>
<dbReference type="GO" id="GO:0005549">
    <property type="term" value="F:odorant binding"/>
    <property type="evidence" value="ECO:0007669"/>
    <property type="project" value="InterPro"/>
</dbReference>
<organism evidence="11 12">
    <name type="scientific">Leptidea sinapis</name>
    <dbReference type="NCBI Taxonomy" id="189913"/>
    <lineage>
        <taxon>Eukaryota</taxon>
        <taxon>Metazoa</taxon>
        <taxon>Ecdysozoa</taxon>
        <taxon>Arthropoda</taxon>
        <taxon>Hexapoda</taxon>
        <taxon>Insecta</taxon>
        <taxon>Pterygota</taxon>
        <taxon>Neoptera</taxon>
        <taxon>Endopterygota</taxon>
        <taxon>Lepidoptera</taxon>
        <taxon>Glossata</taxon>
        <taxon>Ditrysia</taxon>
        <taxon>Papilionoidea</taxon>
        <taxon>Pieridae</taxon>
        <taxon>Dismorphiinae</taxon>
        <taxon>Leptidea</taxon>
    </lineage>
</organism>
<dbReference type="AlphaFoldDB" id="A0A5E4QCH2"/>
<protein>
    <recommendedName>
        <fullName evidence="13">Odorant receptor</fullName>
    </recommendedName>
</protein>
<evidence type="ECO:0000256" key="2">
    <source>
        <dbReference type="ARBA" id="ARBA00022475"/>
    </source>
</evidence>
<evidence type="ECO:0000256" key="3">
    <source>
        <dbReference type="ARBA" id="ARBA00022606"/>
    </source>
</evidence>
<dbReference type="InterPro" id="IPR004117">
    <property type="entry name" value="7tm6_olfct_rcpt"/>
</dbReference>
<dbReference type="GO" id="GO:0004984">
    <property type="term" value="F:olfactory receptor activity"/>
    <property type="evidence" value="ECO:0007669"/>
    <property type="project" value="InterPro"/>
</dbReference>
<keyword evidence="6 10" id="KW-1133">Transmembrane helix</keyword>
<sequence>PFWIIHLSLLFYVYGVGNFVYQIEFAQENDKLSQETQSLHEKYKNLLSVVKIIVFIFYGSNLFNAAFIYLPHRVDVSNDYYAMSPCVGLEPLTSSPNREVCLAIQCLQEFTIMTVVLNYQALLLFLIAHTAVMYEMLSEEMFLLDELDHDRNNNDTIREKLCSLIKRHSITLDIVRNLKLLYSVPLGVNFGSNAVCISLFFYLPLQEWNSFIPILIYCFLVFFLYCYLCQKMINSSEKFERAVYCCGWENFDVKEKKIVYIVLLMAQKPIHILAADIIPVNIYTFATTLQAMFKFVTVVKF</sequence>
<evidence type="ECO:0000256" key="6">
    <source>
        <dbReference type="ARBA" id="ARBA00022989"/>
    </source>
</evidence>
<evidence type="ECO:0000313" key="11">
    <source>
        <dbReference type="EMBL" id="VVC95322.1"/>
    </source>
</evidence>
<evidence type="ECO:0008006" key="13">
    <source>
        <dbReference type="Google" id="ProtNLM"/>
    </source>
</evidence>